<dbReference type="InterPro" id="IPR051348">
    <property type="entry name" value="U-box_ubiquitin_ligases"/>
</dbReference>
<dbReference type="GO" id="GO:0016874">
    <property type="term" value="F:ligase activity"/>
    <property type="evidence" value="ECO:0007669"/>
    <property type="project" value="UniProtKB-KW"/>
</dbReference>
<keyword evidence="6" id="KW-1185">Reference proteome</keyword>
<dbReference type="EC" id="2.3.2.27" evidence="2"/>
<protein>
    <recommendedName>
        <fullName evidence="2">RING-type E3 ubiquitin transferase</fullName>
        <ecNumber evidence="2">2.3.2.27</ecNumber>
    </recommendedName>
</protein>
<feature type="compositionally biased region" description="Polar residues" evidence="4">
    <location>
        <begin position="108"/>
        <end position="118"/>
    </location>
</feature>
<gene>
    <name evidence="5" type="ORF">CDL12_28921</name>
</gene>
<dbReference type="EMBL" id="NKXS01008261">
    <property type="protein sequence ID" value="PIM98595.1"/>
    <property type="molecule type" value="Genomic_DNA"/>
</dbReference>
<evidence type="ECO:0000256" key="3">
    <source>
        <dbReference type="ARBA" id="ARBA00022786"/>
    </source>
</evidence>
<comment type="catalytic activity">
    <reaction evidence="1">
        <text>S-ubiquitinyl-[E2 ubiquitin-conjugating enzyme]-L-cysteine + [acceptor protein]-L-lysine = [E2 ubiquitin-conjugating enzyme]-L-cysteine + N(6)-ubiquitinyl-[acceptor protein]-L-lysine.</text>
        <dbReference type="EC" id="2.3.2.27"/>
    </reaction>
</comment>
<evidence type="ECO:0000256" key="4">
    <source>
        <dbReference type="SAM" id="MobiDB-lite"/>
    </source>
</evidence>
<accession>A0A2G9FZU6</accession>
<keyword evidence="5" id="KW-0436">Ligase</keyword>
<reference evidence="6" key="1">
    <citation type="journal article" date="2018" name="Gigascience">
        <title>Genome assembly of the Pink Ipe (Handroanthus impetiginosus, Bignoniaceae), a highly valued, ecologically keystone Neotropical timber forest tree.</title>
        <authorList>
            <person name="Silva-Junior O.B."/>
            <person name="Grattapaglia D."/>
            <person name="Novaes E."/>
            <person name="Collevatti R.G."/>
        </authorList>
    </citation>
    <scope>NUCLEOTIDE SEQUENCE [LARGE SCALE GENOMIC DNA]</scope>
    <source>
        <strain evidence="6">cv. UFG-1</strain>
    </source>
</reference>
<comment type="caution">
    <text evidence="5">The sequence shown here is derived from an EMBL/GenBank/DDBJ whole genome shotgun (WGS) entry which is preliminary data.</text>
</comment>
<feature type="compositionally biased region" description="Polar residues" evidence="4">
    <location>
        <begin position="144"/>
        <end position="162"/>
    </location>
</feature>
<sequence length="178" mass="19442">MQKLMNQYFVFLSQIGKQADKVLIEMRDIEKGILQLIAQHGIRWLIMGAGAETFNSKKLSETNSSKAMAVYQQAPSSCHIWFISKGSFIYARPAGSGSHSTTAASLSPSRSTDGTTLTLDPKGNVDVDAENVHYLNHRHRSTEEVVSTMNPTAPTTGQSSGDGSPLFLKVKCPEHLQC</sequence>
<dbReference type="STRING" id="429701.A0A2G9FZU6"/>
<name>A0A2G9FZU6_9LAMI</name>
<dbReference type="PANTHER" id="PTHR45647">
    <property type="entry name" value="OS02G0152300 PROTEIN"/>
    <property type="match status" value="1"/>
</dbReference>
<evidence type="ECO:0000256" key="2">
    <source>
        <dbReference type="ARBA" id="ARBA00012483"/>
    </source>
</evidence>
<feature type="region of interest" description="Disordered" evidence="4">
    <location>
        <begin position="99"/>
        <end position="124"/>
    </location>
</feature>
<evidence type="ECO:0000256" key="1">
    <source>
        <dbReference type="ARBA" id="ARBA00000900"/>
    </source>
</evidence>
<feature type="region of interest" description="Disordered" evidence="4">
    <location>
        <begin position="140"/>
        <end position="165"/>
    </location>
</feature>
<evidence type="ECO:0000313" key="5">
    <source>
        <dbReference type="EMBL" id="PIM98595.1"/>
    </source>
</evidence>
<organism evidence="5 6">
    <name type="scientific">Handroanthus impetiginosus</name>
    <dbReference type="NCBI Taxonomy" id="429701"/>
    <lineage>
        <taxon>Eukaryota</taxon>
        <taxon>Viridiplantae</taxon>
        <taxon>Streptophyta</taxon>
        <taxon>Embryophyta</taxon>
        <taxon>Tracheophyta</taxon>
        <taxon>Spermatophyta</taxon>
        <taxon>Magnoliopsida</taxon>
        <taxon>eudicotyledons</taxon>
        <taxon>Gunneridae</taxon>
        <taxon>Pentapetalae</taxon>
        <taxon>asterids</taxon>
        <taxon>lamiids</taxon>
        <taxon>Lamiales</taxon>
        <taxon>Bignoniaceae</taxon>
        <taxon>Crescentiina</taxon>
        <taxon>Tabebuia alliance</taxon>
        <taxon>Handroanthus</taxon>
    </lineage>
</organism>
<proteinExistence type="predicted"/>
<dbReference type="Proteomes" id="UP000231279">
    <property type="component" value="Unassembled WGS sequence"/>
</dbReference>
<evidence type="ECO:0000313" key="6">
    <source>
        <dbReference type="Proteomes" id="UP000231279"/>
    </source>
</evidence>
<dbReference type="OrthoDB" id="10064100at2759"/>
<dbReference type="PANTHER" id="PTHR45647:SF22">
    <property type="entry name" value="U-BOX DOMAIN-CONTAINING PROTEIN 32"/>
    <property type="match status" value="1"/>
</dbReference>
<dbReference type="GO" id="GO:0061630">
    <property type="term" value="F:ubiquitin protein ligase activity"/>
    <property type="evidence" value="ECO:0007669"/>
    <property type="project" value="UniProtKB-EC"/>
</dbReference>
<dbReference type="AlphaFoldDB" id="A0A2G9FZU6"/>
<keyword evidence="3" id="KW-0833">Ubl conjugation pathway</keyword>